<sequence>MFLAAELGLGLAFTIISLARSIPDWIKKNDSPKTKVQVYMGIPPITPNDDKDKIYKERSYSGSAPNIALFNMNRDRIGLYRNDNGKKMIGQNSPGDILVDYFKEDSTEKAEYVTVSASGPDAICITSVTVTTPNTDNMWAITPGEVAA</sequence>
<reference evidence="2" key="1">
    <citation type="journal article" date="2020" name="Stud. Mycol.">
        <title>101 Dothideomycetes genomes: a test case for predicting lifestyles and emergence of pathogens.</title>
        <authorList>
            <person name="Haridas S."/>
            <person name="Albert R."/>
            <person name="Binder M."/>
            <person name="Bloem J."/>
            <person name="Labutti K."/>
            <person name="Salamov A."/>
            <person name="Andreopoulos B."/>
            <person name="Baker S."/>
            <person name="Barry K."/>
            <person name="Bills G."/>
            <person name="Bluhm B."/>
            <person name="Cannon C."/>
            <person name="Castanera R."/>
            <person name="Culley D."/>
            <person name="Daum C."/>
            <person name="Ezra D."/>
            <person name="Gonzalez J."/>
            <person name="Henrissat B."/>
            <person name="Kuo A."/>
            <person name="Liang C."/>
            <person name="Lipzen A."/>
            <person name="Lutzoni F."/>
            <person name="Magnuson J."/>
            <person name="Mondo S."/>
            <person name="Nolan M."/>
            <person name="Ohm R."/>
            <person name="Pangilinan J."/>
            <person name="Park H.-J."/>
            <person name="Ramirez L."/>
            <person name="Alfaro M."/>
            <person name="Sun H."/>
            <person name="Tritt A."/>
            <person name="Yoshinaga Y."/>
            <person name="Zwiers L.-H."/>
            <person name="Turgeon B."/>
            <person name="Goodwin S."/>
            <person name="Spatafora J."/>
            <person name="Crous P."/>
            <person name="Grigoriev I."/>
        </authorList>
    </citation>
    <scope>NUCLEOTIDE SEQUENCE</scope>
    <source>
        <strain evidence="2">CBS 207.26</strain>
    </source>
</reference>
<dbReference type="OrthoDB" id="3794420at2759"/>
<evidence type="ECO:0000313" key="2">
    <source>
        <dbReference type="EMBL" id="KAF2184700.1"/>
    </source>
</evidence>
<dbReference type="AlphaFoldDB" id="A0A6A6E3H6"/>
<dbReference type="EMBL" id="ML994637">
    <property type="protein sequence ID" value="KAF2184700.1"/>
    <property type="molecule type" value="Genomic_DNA"/>
</dbReference>
<protein>
    <submittedName>
        <fullName evidence="2">Uncharacterized protein</fullName>
    </submittedName>
</protein>
<evidence type="ECO:0000256" key="1">
    <source>
        <dbReference type="SAM" id="SignalP"/>
    </source>
</evidence>
<feature type="non-terminal residue" evidence="2">
    <location>
        <position position="148"/>
    </location>
</feature>
<evidence type="ECO:0000313" key="3">
    <source>
        <dbReference type="Proteomes" id="UP000800200"/>
    </source>
</evidence>
<keyword evidence="1" id="KW-0732">Signal</keyword>
<organism evidence="2 3">
    <name type="scientific">Zopfia rhizophila CBS 207.26</name>
    <dbReference type="NCBI Taxonomy" id="1314779"/>
    <lineage>
        <taxon>Eukaryota</taxon>
        <taxon>Fungi</taxon>
        <taxon>Dikarya</taxon>
        <taxon>Ascomycota</taxon>
        <taxon>Pezizomycotina</taxon>
        <taxon>Dothideomycetes</taxon>
        <taxon>Dothideomycetes incertae sedis</taxon>
        <taxon>Zopfiaceae</taxon>
        <taxon>Zopfia</taxon>
    </lineage>
</organism>
<dbReference type="Proteomes" id="UP000800200">
    <property type="component" value="Unassembled WGS sequence"/>
</dbReference>
<name>A0A6A6E3H6_9PEZI</name>
<accession>A0A6A6E3H6</accession>
<keyword evidence="3" id="KW-1185">Reference proteome</keyword>
<proteinExistence type="predicted"/>
<feature type="signal peptide" evidence="1">
    <location>
        <begin position="1"/>
        <end position="21"/>
    </location>
</feature>
<feature type="chain" id="PRO_5025653955" evidence="1">
    <location>
        <begin position="22"/>
        <end position="148"/>
    </location>
</feature>
<gene>
    <name evidence="2" type="ORF">K469DRAFT_496934</name>
</gene>